<feature type="transmembrane region" description="Helical" evidence="1">
    <location>
        <begin position="202"/>
        <end position="230"/>
    </location>
</feature>
<proteinExistence type="predicted"/>
<feature type="transmembrane region" description="Helical" evidence="1">
    <location>
        <begin position="322"/>
        <end position="339"/>
    </location>
</feature>
<sequence length="576" mass="64131">MSPLSFSTPARLTSVATAKLPRLILLGLALAYIVAGLFMRDPWKTDDAVGLATMITAIREGGITWLLPQVGLLAHAEEGPLITWVGAICIWLFGPFIGDITAGRLPNLLWFGITASSVWYGTYLLGRRSEAQPLALPFGGEPEPRDYGRMLADAALLLLLATVGILQRTHETTVVPAIMACQALAFYSLARSVDRPVTGTTTLGIALAASFLTRGWVGAVPIMIGALLAFYPRSQLWKCKRWLPWAVLVTVALILAWWIPASESSQYWIRNWKTWNLTSFALPTWHDMGRTLRDLPWYLWPTWPLALLAVWRWREWIYAPHIWLPLMLLVCAALVLFVLEEASDSEYVMLAVPCAVLGAFSLPTLRRGVVNTLDWFAVMCFSLTAATAWLGWVALHFNWPAQISRNIARQTTGYEPVISWGAFTLAVIFTVAWIALVVWRLRVRPQALWRGTVLSAGGLTVTWILLVLLWQPAVDYARSYRTVSGQLAQALAQHARPGECVRGLSLGSGQRASFLIFDNLTFTFDAKCTLILQQTNNQSLRDNTAAYSDGADVLWQGGRRADRQEVFRLLRVGPNR</sequence>
<feature type="transmembrane region" description="Helical" evidence="1">
    <location>
        <begin position="20"/>
        <end position="39"/>
    </location>
</feature>
<keyword evidence="1" id="KW-1133">Transmembrane helix</keyword>
<feature type="transmembrane region" description="Helical" evidence="1">
    <location>
        <begin position="451"/>
        <end position="470"/>
    </location>
</feature>
<keyword evidence="1" id="KW-0472">Membrane</keyword>
<comment type="caution">
    <text evidence="2">The sequence shown here is derived from an EMBL/GenBank/DDBJ whole genome shotgun (WGS) entry which is preliminary data.</text>
</comment>
<dbReference type="Proteomes" id="UP000239990">
    <property type="component" value="Unassembled WGS sequence"/>
</dbReference>
<dbReference type="RefSeq" id="WP_104143168.1">
    <property type="nucleotide sequence ID" value="NZ_PREU01000003.1"/>
</dbReference>
<feature type="transmembrane region" description="Helical" evidence="1">
    <location>
        <begin position="345"/>
        <end position="363"/>
    </location>
</feature>
<feature type="transmembrane region" description="Helical" evidence="1">
    <location>
        <begin position="242"/>
        <end position="259"/>
    </location>
</feature>
<evidence type="ECO:0000313" key="2">
    <source>
        <dbReference type="EMBL" id="PPA76818.1"/>
    </source>
</evidence>
<evidence type="ECO:0000313" key="3">
    <source>
        <dbReference type="Proteomes" id="UP000239990"/>
    </source>
</evidence>
<keyword evidence="1" id="KW-0812">Transmembrane</keyword>
<dbReference type="AlphaFoldDB" id="A0A2S5GV27"/>
<dbReference type="GO" id="GO:0016740">
    <property type="term" value="F:transferase activity"/>
    <property type="evidence" value="ECO:0007669"/>
    <property type="project" value="UniProtKB-KW"/>
</dbReference>
<feature type="transmembrane region" description="Helical" evidence="1">
    <location>
        <begin position="108"/>
        <end position="127"/>
    </location>
</feature>
<protein>
    <submittedName>
        <fullName evidence="2">Glycosyltransferase</fullName>
    </submittedName>
</protein>
<feature type="transmembrane region" description="Helical" evidence="1">
    <location>
        <begin position="173"/>
        <end position="190"/>
    </location>
</feature>
<evidence type="ECO:0000256" key="1">
    <source>
        <dbReference type="SAM" id="Phobius"/>
    </source>
</evidence>
<name>A0A2S5GV27_9BURK</name>
<reference evidence="2 3" key="1">
    <citation type="submission" date="2018-02" db="EMBL/GenBank/DDBJ databases">
        <title>Draft Genome of Achromobacter spanius stain 6.</title>
        <authorList>
            <person name="Gunasekera T.S."/>
            <person name="Radwan O."/>
            <person name="Ruiz O.N."/>
        </authorList>
    </citation>
    <scope>NUCLEOTIDE SEQUENCE [LARGE SCALE GENOMIC DNA]</scope>
    <source>
        <strain evidence="2 3">6</strain>
    </source>
</reference>
<feature type="transmembrane region" description="Helical" evidence="1">
    <location>
        <begin position="375"/>
        <end position="397"/>
    </location>
</feature>
<dbReference type="EMBL" id="PREU01000003">
    <property type="protein sequence ID" value="PPA76818.1"/>
    <property type="molecule type" value="Genomic_DNA"/>
</dbReference>
<feature type="transmembrane region" description="Helical" evidence="1">
    <location>
        <begin position="147"/>
        <end position="166"/>
    </location>
</feature>
<organism evidence="2 3">
    <name type="scientific">Achromobacter spanius</name>
    <dbReference type="NCBI Taxonomy" id="217203"/>
    <lineage>
        <taxon>Bacteria</taxon>
        <taxon>Pseudomonadati</taxon>
        <taxon>Pseudomonadota</taxon>
        <taxon>Betaproteobacteria</taxon>
        <taxon>Burkholderiales</taxon>
        <taxon>Alcaligenaceae</taxon>
        <taxon>Achromobacter</taxon>
    </lineage>
</organism>
<keyword evidence="2" id="KW-0808">Transferase</keyword>
<accession>A0A2S5GV27</accession>
<feature type="transmembrane region" description="Helical" evidence="1">
    <location>
        <begin position="79"/>
        <end position="96"/>
    </location>
</feature>
<dbReference type="OrthoDB" id="8556356at2"/>
<feature type="transmembrane region" description="Helical" evidence="1">
    <location>
        <begin position="417"/>
        <end position="439"/>
    </location>
</feature>
<gene>
    <name evidence="2" type="ORF">C4E15_08610</name>
</gene>